<comment type="caution">
    <text evidence="3">The sequence shown here is derived from an EMBL/GenBank/DDBJ whole genome shotgun (WGS) entry which is preliminary data.</text>
</comment>
<reference evidence="3 4" key="1">
    <citation type="submission" date="2023-05" db="EMBL/GenBank/DDBJ databases">
        <title>Draft genome sequence of Streptomyces sp. B-S-A12 isolated from a cave soil in Thailand.</title>
        <authorList>
            <person name="Chamroensaksri N."/>
            <person name="Muangham S."/>
        </authorList>
    </citation>
    <scope>NUCLEOTIDE SEQUENCE [LARGE SCALE GENOMIC DNA]</scope>
    <source>
        <strain evidence="3 4">B-S-A12</strain>
    </source>
</reference>
<keyword evidence="2" id="KW-1133">Transmembrane helix</keyword>
<feature type="region of interest" description="Disordered" evidence="1">
    <location>
        <begin position="1"/>
        <end position="62"/>
    </location>
</feature>
<accession>A0ABT6T739</accession>
<proteinExistence type="predicted"/>
<dbReference type="RefSeq" id="WP_282539323.1">
    <property type="nucleotide sequence ID" value="NZ_JASCIS010000055.1"/>
</dbReference>
<dbReference type="EMBL" id="JASCIS010000055">
    <property type="protein sequence ID" value="MDI3423485.1"/>
    <property type="molecule type" value="Genomic_DNA"/>
</dbReference>
<feature type="compositionally biased region" description="Low complexity" evidence="1">
    <location>
        <begin position="1"/>
        <end position="15"/>
    </location>
</feature>
<evidence type="ECO:0000256" key="2">
    <source>
        <dbReference type="SAM" id="Phobius"/>
    </source>
</evidence>
<feature type="compositionally biased region" description="Polar residues" evidence="1">
    <location>
        <begin position="25"/>
        <end position="52"/>
    </location>
</feature>
<protein>
    <submittedName>
        <fullName evidence="3">Peptidase inhibitor family I36 protein</fullName>
    </submittedName>
</protein>
<keyword evidence="2" id="KW-0472">Membrane</keyword>
<sequence>MTENATADTANETRTGNPANERRTSNTANESRTSNTANESRTSNTANESRTCGNGRGARRGPRKGVAVLCAGLALAAVTGSGAAAATDSGLQGRIDRYLSTMDVPARQVGHDTIRTADGSATVTFAAPGAARDSSCKSGRLCLWAGDNYDHAKLTFYTCAFRKLSKYGFHNRLTSFKNNQTGGTRAKFYEWRGHWALVFGSTAPHNVPDLQGTAYNNTVDAVRVC</sequence>
<dbReference type="Proteomes" id="UP001237105">
    <property type="component" value="Unassembled WGS sequence"/>
</dbReference>
<keyword evidence="2" id="KW-0812">Transmembrane</keyword>
<gene>
    <name evidence="3" type="ORF">QIT00_33910</name>
</gene>
<evidence type="ECO:0000313" key="4">
    <source>
        <dbReference type="Proteomes" id="UP001237105"/>
    </source>
</evidence>
<feature type="transmembrane region" description="Helical" evidence="2">
    <location>
        <begin position="66"/>
        <end position="86"/>
    </location>
</feature>
<evidence type="ECO:0000256" key="1">
    <source>
        <dbReference type="SAM" id="MobiDB-lite"/>
    </source>
</evidence>
<organism evidence="3 4">
    <name type="scientific">Streptomyces luteolus</name>
    <dbReference type="NCBI Taxonomy" id="3043615"/>
    <lineage>
        <taxon>Bacteria</taxon>
        <taxon>Bacillati</taxon>
        <taxon>Actinomycetota</taxon>
        <taxon>Actinomycetes</taxon>
        <taxon>Kitasatosporales</taxon>
        <taxon>Streptomycetaceae</taxon>
        <taxon>Streptomyces</taxon>
    </lineage>
</organism>
<name>A0ABT6T739_9ACTN</name>
<evidence type="ECO:0000313" key="3">
    <source>
        <dbReference type="EMBL" id="MDI3423485.1"/>
    </source>
</evidence>
<keyword evidence="4" id="KW-1185">Reference proteome</keyword>
<dbReference type="Pfam" id="PF03995">
    <property type="entry name" value="Inhibitor_I36"/>
    <property type="match status" value="1"/>
</dbReference>